<protein>
    <recommendedName>
        <fullName evidence="3">beta-galactosidase</fullName>
        <ecNumber evidence="3">3.2.1.23</ecNumber>
    </recommendedName>
</protein>
<evidence type="ECO:0000313" key="8">
    <source>
        <dbReference type="EMBL" id="BDZ46138.1"/>
    </source>
</evidence>
<dbReference type="EC" id="3.2.1.23" evidence="3"/>
<dbReference type="PANTHER" id="PTHR36447">
    <property type="entry name" value="BETA-GALACTOSIDASE GANA"/>
    <property type="match status" value="1"/>
</dbReference>
<organism evidence="8 9">
    <name type="scientific">Naasia aerilata</name>
    <dbReference type="NCBI Taxonomy" id="1162966"/>
    <lineage>
        <taxon>Bacteria</taxon>
        <taxon>Bacillati</taxon>
        <taxon>Actinomycetota</taxon>
        <taxon>Actinomycetes</taxon>
        <taxon>Micrococcales</taxon>
        <taxon>Microbacteriaceae</taxon>
        <taxon>Naasia</taxon>
    </lineage>
</organism>
<dbReference type="Proteomes" id="UP001321498">
    <property type="component" value="Chromosome"/>
</dbReference>
<dbReference type="Pfam" id="PF02449">
    <property type="entry name" value="Glyco_hydro_42"/>
    <property type="match status" value="1"/>
</dbReference>
<dbReference type="InterPro" id="IPR013738">
    <property type="entry name" value="Beta_galactosidase_Trimer"/>
</dbReference>
<dbReference type="InterPro" id="IPR029062">
    <property type="entry name" value="Class_I_gatase-like"/>
</dbReference>
<evidence type="ECO:0000256" key="3">
    <source>
        <dbReference type="ARBA" id="ARBA00012756"/>
    </source>
</evidence>
<dbReference type="Gene3D" id="3.20.20.80">
    <property type="entry name" value="Glycosidases"/>
    <property type="match status" value="1"/>
</dbReference>
<dbReference type="SUPFAM" id="SSF51445">
    <property type="entry name" value="(Trans)glycosidases"/>
    <property type="match status" value="1"/>
</dbReference>
<dbReference type="PANTHER" id="PTHR36447:SF1">
    <property type="entry name" value="BETA-GALACTOSIDASE GANA"/>
    <property type="match status" value="1"/>
</dbReference>
<dbReference type="SUPFAM" id="SSF52317">
    <property type="entry name" value="Class I glutamine amidotransferase-like"/>
    <property type="match status" value="1"/>
</dbReference>
<evidence type="ECO:0000256" key="2">
    <source>
        <dbReference type="ARBA" id="ARBA00005940"/>
    </source>
</evidence>
<gene>
    <name evidence="8" type="ORF">GCM10025866_20470</name>
</gene>
<evidence type="ECO:0000259" key="6">
    <source>
        <dbReference type="Pfam" id="PF02449"/>
    </source>
</evidence>
<evidence type="ECO:0000256" key="5">
    <source>
        <dbReference type="ARBA" id="ARBA00023295"/>
    </source>
</evidence>
<dbReference type="Gene3D" id="3.40.50.880">
    <property type="match status" value="1"/>
</dbReference>
<sequence length="528" mass="58188">MEISIAGPRLVFGADYNPEQWPESTWADDILLMKRAHVTNVNLGIFSWGLLEVDDGVFEWGWLDRIMDALADADIGVNLATPTAAPPQWLWQKHPEIGTVSDDGVRTGPGGRLGWSPSSQVFRRYALRMVRALAERYASHSALRLWHVSNELGNENAYCYSDETGNAWREWLRGTYTTIDRLNDAWGTAFWGHTYTSFGQIQPPRTARTSHNPGLLLDFDRFSSDALLAHYEAERAVLRDVTPEVPVTTNFMIMSTGHLPDYAKWAGAVDFVANDHYPFGGNPDRLAELAFSASRTRGVASGGNWLLMEHATSAVNWQGVNHAKAPGDLARDSLTHVAHGADGVMFFQWRASTAGAEQFHSAIVPHRGADSRIFREVEELGARLEQLAEVRGTSVEQGSIALVLDQTAIHAIHATRGPTSGVDPYELAHRWHRHLIERGFTVDVITPHARLDGYEAVLVPYLFLTADDLEPRLAAFARAGGHVLVSFGSGIVDETMRVRGGGYPGAFRELLGAVSDEVHPLPQRAGSS</sequence>
<evidence type="ECO:0000256" key="1">
    <source>
        <dbReference type="ARBA" id="ARBA00001412"/>
    </source>
</evidence>
<dbReference type="EMBL" id="AP027731">
    <property type="protein sequence ID" value="BDZ46138.1"/>
    <property type="molecule type" value="Genomic_DNA"/>
</dbReference>
<proteinExistence type="inferred from homology"/>
<keyword evidence="4" id="KW-0378">Hydrolase</keyword>
<accession>A0ABN6XMI4</accession>
<dbReference type="InterPro" id="IPR003476">
    <property type="entry name" value="Glyco_hydro_42"/>
</dbReference>
<keyword evidence="9" id="KW-1185">Reference proteome</keyword>
<feature type="domain" description="Glycoside hydrolase family 42 N-terminal" evidence="6">
    <location>
        <begin position="15"/>
        <end position="387"/>
    </location>
</feature>
<dbReference type="RefSeq" id="WP_286276235.1">
    <property type="nucleotide sequence ID" value="NZ_AP027731.1"/>
</dbReference>
<evidence type="ECO:0000259" key="7">
    <source>
        <dbReference type="Pfam" id="PF08532"/>
    </source>
</evidence>
<reference evidence="9" key="1">
    <citation type="journal article" date="2019" name="Int. J. Syst. Evol. Microbiol.">
        <title>The Global Catalogue of Microorganisms (GCM) 10K type strain sequencing project: providing services to taxonomists for standard genome sequencing and annotation.</title>
        <authorList>
            <consortium name="The Broad Institute Genomics Platform"/>
            <consortium name="The Broad Institute Genome Sequencing Center for Infectious Disease"/>
            <person name="Wu L."/>
            <person name="Ma J."/>
        </authorList>
    </citation>
    <scope>NUCLEOTIDE SEQUENCE [LARGE SCALE GENOMIC DNA]</scope>
    <source>
        <strain evidence="9">NBRC 108725</strain>
    </source>
</reference>
<comment type="catalytic activity">
    <reaction evidence="1">
        <text>Hydrolysis of terminal non-reducing beta-D-galactose residues in beta-D-galactosides.</text>
        <dbReference type="EC" id="3.2.1.23"/>
    </reaction>
</comment>
<evidence type="ECO:0000256" key="4">
    <source>
        <dbReference type="ARBA" id="ARBA00022801"/>
    </source>
</evidence>
<dbReference type="Pfam" id="PF08532">
    <property type="entry name" value="Glyco_hydro_42M"/>
    <property type="match status" value="1"/>
</dbReference>
<evidence type="ECO:0000313" key="9">
    <source>
        <dbReference type="Proteomes" id="UP001321498"/>
    </source>
</evidence>
<dbReference type="InterPro" id="IPR013529">
    <property type="entry name" value="Glyco_hydro_42_N"/>
</dbReference>
<keyword evidence="5" id="KW-0326">Glycosidase</keyword>
<dbReference type="InterPro" id="IPR017853">
    <property type="entry name" value="GH"/>
</dbReference>
<feature type="domain" description="Beta-galactosidase trimerisation" evidence="7">
    <location>
        <begin position="400"/>
        <end position="523"/>
    </location>
</feature>
<name>A0ABN6XMI4_9MICO</name>
<dbReference type="CDD" id="cd03143">
    <property type="entry name" value="A4_beta-galactosidase_middle_domain"/>
    <property type="match status" value="1"/>
</dbReference>
<comment type="similarity">
    <text evidence="2">Belongs to the glycosyl hydrolase 42 family.</text>
</comment>